<keyword evidence="5 8" id="KW-0472">Membrane</keyword>
<evidence type="ECO:0000256" key="8">
    <source>
        <dbReference type="HAMAP-Rule" id="MF_00728"/>
    </source>
</evidence>
<name>A0ABS2SSD9_9BACI</name>
<evidence type="ECO:0000256" key="7">
    <source>
        <dbReference type="ARBA" id="ARBA00023306"/>
    </source>
</evidence>
<dbReference type="Pfam" id="PF06160">
    <property type="entry name" value="EzrA"/>
    <property type="match status" value="1"/>
</dbReference>
<dbReference type="NCBIfam" id="NF003413">
    <property type="entry name" value="PRK04778.1-7"/>
    <property type="match status" value="1"/>
</dbReference>
<keyword evidence="2 8" id="KW-0812">Transmembrane</keyword>
<feature type="topological domain" description="Cytoplasmic" evidence="8">
    <location>
        <begin position="26"/>
        <end position="565"/>
    </location>
</feature>
<feature type="coiled-coil region" evidence="8">
    <location>
        <begin position="307"/>
        <end position="334"/>
    </location>
</feature>
<organism evidence="9 10">
    <name type="scientific">Shouchella xiaoxiensis</name>
    <dbReference type="NCBI Taxonomy" id="766895"/>
    <lineage>
        <taxon>Bacteria</taxon>
        <taxon>Bacillati</taxon>
        <taxon>Bacillota</taxon>
        <taxon>Bacilli</taxon>
        <taxon>Bacillales</taxon>
        <taxon>Bacillaceae</taxon>
        <taxon>Shouchella</taxon>
    </lineage>
</organism>
<feature type="coiled-coil region" evidence="8">
    <location>
        <begin position="169"/>
        <end position="215"/>
    </location>
</feature>
<comment type="similarity">
    <text evidence="8">Belongs to the EzrA family.</text>
</comment>
<gene>
    <name evidence="8" type="primary">ezrA</name>
    <name evidence="9" type="ORF">JOC54_001691</name>
</gene>
<evidence type="ECO:0000256" key="2">
    <source>
        <dbReference type="ARBA" id="ARBA00022692"/>
    </source>
</evidence>
<evidence type="ECO:0000256" key="6">
    <source>
        <dbReference type="ARBA" id="ARBA00023210"/>
    </source>
</evidence>
<keyword evidence="8" id="KW-1003">Cell membrane</keyword>
<dbReference type="RefSeq" id="WP_204465617.1">
    <property type="nucleotide sequence ID" value="NZ_JAFBCV010000004.1"/>
</dbReference>
<keyword evidence="10" id="KW-1185">Reference proteome</keyword>
<dbReference type="Proteomes" id="UP001179280">
    <property type="component" value="Unassembled WGS sequence"/>
</dbReference>
<keyword evidence="7 8" id="KW-0131">Cell cycle</keyword>
<comment type="function">
    <text evidence="8">Negative regulator of FtsZ ring formation; modulates the frequency and position of FtsZ ring formation. Inhibits FtsZ ring formation at polar sites. Interacts either with FtsZ or with one of its binding partners to promote depolymerization.</text>
</comment>
<dbReference type="InterPro" id="IPR010379">
    <property type="entry name" value="EzrA"/>
</dbReference>
<keyword evidence="6 8" id="KW-0717">Septation</keyword>
<evidence type="ECO:0000256" key="3">
    <source>
        <dbReference type="ARBA" id="ARBA00022989"/>
    </source>
</evidence>
<accession>A0ABS2SSD9</accession>
<keyword evidence="1 8" id="KW-0132">Cell division</keyword>
<evidence type="ECO:0000256" key="5">
    <source>
        <dbReference type="ARBA" id="ARBA00023136"/>
    </source>
</evidence>
<feature type="topological domain" description="Extracellular" evidence="8">
    <location>
        <begin position="1"/>
        <end position="5"/>
    </location>
</feature>
<reference evidence="9" key="1">
    <citation type="submission" date="2021-01" db="EMBL/GenBank/DDBJ databases">
        <title>Genomic Encyclopedia of Type Strains, Phase IV (KMG-IV): sequencing the most valuable type-strain genomes for metagenomic binning, comparative biology and taxonomic classification.</title>
        <authorList>
            <person name="Goeker M."/>
        </authorList>
    </citation>
    <scope>NUCLEOTIDE SEQUENCE</scope>
    <source>
        <strain evidence="9">DSM 21943</strain>
    </source>
</reference>
<evidence type="ECO:0000256" key="1">
    <source>
        <dbReference type="ARBA" id="ARBA00022618"/>
    </source>
</evidence>
<proteinExistence type="inferred from homology"/>
<keyword evidence="4 8" id="KW-0175">Coiled coil</keyword>
<comment type="caution">
    <text evidence="9">The sequence shown here is derived from an EMBL/GenBank/DDBJ whole genome shotgun (WGS) entry which is preliminary data.</text>
</comment>
<sequence>MDILVIIISILLVLITVGTAVGIFIRRTIHKSVDELDERKTSLLNRNMSDEIAKVKKLRMSGETEQKFEAWRKDWDEIIESILPSIEEQLIDIEELAGKYRIRKAKEQLSWVENRLITVEQQLDIMVEDIDRLVSAEQKNRAEISSIKEMYQELSSELLKRRGSYGEVIRELDNEMQENKEALTSFEESTENGSYLQARKQLIEIKERLTTLNEQMDRIPFLLVQARTTLPGELRNLQIGIKQMEDDGYHLGSFSFDTKIDHFQSELERAGAALKELKVTEANTILETIQQETEQMYETLEDEVSFKNKLQSKLPVLREKVADASDQMQKLLHETTHVQKSYLIAKEETQLQTALQKDLRQSQSQLNVIVDVTENQKQTFSSIYEMAEKWLEQMESLSNGIKESIERLQRLRKEEIKAQEKVNQLREVLLETKRIVYKSNLPGVPVSHLESLDQAEGKLTEAKEALSQLPLEMNEVEDLVSEAGTEIEENAKEITQMVETAKLAEHSIQYSNRFRGQSETVREALNEAEEAFLRYEYDLALDLVQKAVSKYEPDLINKVTRHMSA</sequence>
<keyword evidence="3 8" id="KW-1133">Transmembrane helix</keyword>
<dbReference type="EMBL" id="JAFBCV010000004">
    <property type="protein sequence ID" value="MBM7838435.1"/>
    <property type="molecule type" value="Genomic_DNA"/>
</dbReference>
<feature type="coiled-coil region" evidence="8">
    <location>
        <begin position="391"/>
        <end position="431"/>
    </location>
</feature>
<evidence type="ECO:0000313" key="9">
    <source>
        <dbReference type="EMBL" id="MBM7838435.1"/>
    </source>
</evidence>
<evidence type="ECO:0000256" key="4">
    <source>
        <dbReference type="ARBA" id="ARBA00023054"/>
    </source>
</evidence>
<comment type="subcellular location">
    <subcellularLocation>
        <location evidence="8">Cell membrane</location>
        <topology evidence="8">Single-pass membrane protein</topology>
    </subcellularLocation>
    <text evidence="8">Colocalized with FtsZ to the nascent septal site.</text>
</comment>
<protein>
    <recommendedName>
        <fullName evidence="8">Septation ring formation regulator EzrA</fullName>
    </recommendedName>
</protein>
<evidence type="ECO:0000313" key="10">
    <source>
        <dbReference type="Proteomes" id="UP001179280"/>
    </source>
</evidence>
<dbReference type="HAMAP" id="MF_00728">
    <property type="entry name" value="EzrA"/>
    <property type="match status" value="1"/>
</dbReference>